<evidence type="ECO:0000256" key="1">
    <source>
        <dbReference type="SAM" id="MobiDB-lite"/>
    </source>
</evidence>
<feature type="compositionally biased region" description="Basic residues" evidence="1">
    <location>
        <begin position="170"/>
        <end position="180"/>
    </location>
</feature>
<proteinExistence type="predicted"/>
<accession>A0A1H0RYL8</accession>
<evidence type="ECO:0000313" key="2">
    <source>
        <dbReference type="EMBL" id="SDP34580.1"/>
    </source>
</evidence>
<sequence length="236" mass="26013">MEEEYVVDDDALHIGDGWISGPGNWHRDRDERMRRAPAGQEGFQSTYQPLAEVDLVFEEDLPIAPEPVRIAGTTLLAASRELSLAWKVQWLATDMWPQVKDLHDTALLVGHATVDTAVVRELIRPEGARHGRVRTGAGGAPRRRRPGNAPSELPVIKATNPPCRGGSRQRLVRRAGRRPAPRWPRWTAGSDPSRACRPRPPCSTTAHPCAAARPVPPAVRRPSRGRPGRPGAPPRR</sequence>
<feature type="region of interest" description="Disordered" evidence="1">
    <location>
        <begin position="129"/>
        <end position="236"/>
    </location>
</feature>
<dbReference type="EMBL" id="FNIX01000007">
    <property type="protein sequence ID" value="SDP34580.1"/>
    <property type="molecule type" value="Genomic_DNA"/>
</dbReference>
<dbReference type="AlphaFoldDB" id="A0A1H0RYL8"/>
<evidence type="ECO:0000313" key="3">
    <source>
        <dbReference type="Proteomes" id="UP000199691"/>
    </source>
</evidence>
<feature type="compositionally biased region" description="Low complexity" evidence="1">
    <location>
        <begin position="183"/>
        <end position="195"/>
    </location>
</feature>
<gene>
    <name evidence="2" type="ORF">SAMN05421507_107139</name>
</gene>
<organism evidence="2 3">
    <name type="scientific">Lentzea jiangxiensis</name>
    <dbReference type="NCBI Taxonomy" id="641025"/>
    <lineage>
        <taxon>Bacteria</taxon>
        <taxon>Bacillati</taxon>
        <taxon>Actinomycetota</taxon>
        <taxon>Actinomycetes</taxon>
        <taxon>Pseudonocardiales</taxon>
        <taxon>Pseudonocardiaceae</taxon>
        <taxon>Lentzea</taxon>
    </lineage>
</organism>
<dbReference type="STRING" id="641025.SAMN05421507_107139"/>
<protein>
    <submittedName>
        <fullName evidence="2">Uncharacterized protein</fullName>
    </submittedName>
</protein>
<name>A0A1H0RYL8_9PSEU</name>
<reference evidence="3" key="1">
    <citation type="submission" date="2016-10" db="EMBL/GenBank/DDBJ databases">
        <authorList>
            <person name="Varghese N."/>
            <person name="Submissions S."/>
        </authorList>
    </citation>
    <scope>NUCLEOTIDE SEQUENCE [LARGE SCALE GENOMIC DNA]</scope>
    <source>
        <strain evidence="3">CGMCC 4.6609</strain>
    </source>
</reference>
<keyword evidence="3" id="KW-1185">Reference proteome</keyword>
<dbReference type="Proteomes" id="UP000199691">
    <property type="component" value="Unassembled WGS sequence"/>
</dbReference>